<evidence type="ECO:0000313" key="4">
    <source>
        <dbReference type="EMBL" id="CAD8986725.1"/>
    </source>
</evidence>
<dbReference type="PANTHER" id="PTHR36970:SF1">
    <property type="entry name" value="BESTROPHIN HOMOLOG"/>
    <property type="match status" value="1"/>
</dbReference>
<gene>
    <name evidence="4" type="ORF">HAND00432_LOCUS37738</name>
    <name evidence="3" type="ORF">HAND1043_LOCUS17588</name>
</gene>
<organism evidence="3">
    <name type="scientific">Hemiselmis andersenii</name>
    <name type="common">Cryptophyte alga</name>
    <dbReference type="NCBI Taxonomy" id="464988"/>
    <lineage>
        <taxon>Eukaryota</taxon>
        <taxon>Cryptophyceae</taxon>
        <taxon>Cryptomonadales</taxon>
        <taxon>Hemiselmidaceae</taxon>
        <taxon>Hemiselmis</taxon>
    </lineage>
</organism>
<evidence type="ECO:0000313" key="3">
    <source>
        <dbReference type="EMBL" id="CAD8751082.1"/>
    </source>
</evidence>
<dbReference type="EMBL" id="HBFK01028896">
    <property type="protein sequence ID" value="CAD8751082.1"/>
    <property type="molecule type" value="Transcribed_RNA"/>
</dbReference>
<accession>A0A6T8NG33</accession>
<evidence type="ECO:0000256" key="1">
    <source>
        <dbReference type="SAM" id="MobiDB-lite"/>
    </source>
</evidence>
<sequence length="347" mass="39073">MPRTDLKRVLLDSEPEDINVGGFVAIAIRQWKFFCEGVAFSLFEAGTILMVVLSCVATFCCAKGFLNLEWDASMSIVAIGSIFPLVFSIQASYHNREVAVRSIGGLKANIFSVFCNFQMWCDAHELPIIEEINSDLTRLMGDILIYLRSRQPGVAVENSEPEKAHVVYDDWRKIFKHVERFKALAKPPSPPELATMNNFIRFALVDFEEARTVADYRTPRGLRLFCYVVIHVSPIFLAPYFNRYCAQQNDSSEDTHIYGCQSGYFMAILFVLINSTLLKVQQQLENPFDGDGDDDIKWGIWTDQLNQMPKYGEDGPEMRGDSVVQSDVGGPKEAPMLGVGGSSYQQI</sequence>
<evidence type="ECO:0000256" key="2">
    <source>
        <dbReference type="SAM" id="Phobius"/>
    </source>
</evidence>
<keyword evidence="2" id="KW-0812">Transmembrane</keyword>
<proteinExistence type="predicted"/>
<dbReference type="EMBL" id="HBFX01062512">
    <property type="protein sequence ID" value="CAD8986725.1"/>
    <property type="molecule type" value="Transcribed_RNA"/>
</dbReference>
<name>A0A6T8NG33_HEMAN</name>
<keyword evidence="2" id="KW-1133">Transmembrane helix</keyword>
<feature type="region of interest" description="Disordered" evidence="1">
    <location>
        <begin position="311"/>
        <end position="347"/>
    </location>
</feature>
<feature type="compositionally biased region" description="Basic and acidic residues" evidence="1">
    <location>
        <begin position="311"/>
        <end position="320"/>
    </location>
</feature>
<feature type="transmembrane region" description="Helical" evidence="2">
    <location>
        <begin position="38"/>
        <end position="66"/>
    </location>
</feature>
<keyword evidence="2" id="KW-0472">Membrane</keyword>
<reference evidence="3" key="1">
    <citation type="submission" date="2021-01" db="EMBL/GenBank/DDBJ databases">
        <authorList>
            <person name="Corre E."/>
            <person name="Pelletier E."/>
            <person name="Niang G."/>
            <person name="Scheremetjew M."/>
            <person name="Finn R."/>
            <person name="Kale V."/>
            <person name="Holt S."/>
            <person name="Cochrane G."/>
            <person name="Meng A."/>
            <person name="Brown T."/>
            <person name="Cohen L."/>
        </authorList>
    </citation>
    <scope>NUCLEOTIDE SEQUENCE</scope>
    <source>
        <strain evidence="3">CCMP441</strain>
        <strain evidence="4">CCMP644</strain>
    </source>
</reference>
<protein>
    <submittedName>
        <fullName evidence="3">Uncharacterized protein</fullName>
    </submittedName>
</protein>
<feature type="transmembrane region" description="Helical" evidence="2">
    <location>
        <begin position="261"/>
        <end position="278"/>
    </location>
</feature>
<feature type="transmembrane region" description="Helical" evidence="2">
    <location>
        <begin position="72"/>
        <end position="93"/>
    </location>
</feature>
<dbReference type="AlphaFoldDB" id="A0A6T8NG33"/>
<feature type="transmembrane region" description="Helical" evidence="2">
    <location>
        <begin position="224"/>
        <end position="241"/>
    </location>
</feature>
<dbReference type="PANTHER" id="PTHR36970">
    <property type="entry name" value="UNNAMED PRODUCT"/>
    <property type="match status" value="1"/>
</dbReference>